<dbReference type="Gene3D" id="3.30.420.10">
    <property type="entry name" value="Ribonuclease H-like superfamily/Ribonuclease H"/>
    <property type="match status" value="1"/>
</dbReference>
<evidence type="ECO:0000259" key="1">
    <source>
        <dbReference type="Pfam" id="PF16473"/>
    </source>
</evidence>
<dbReference type="InterPro" id="IPR033390">
    <property type="entry name" value="Rv2179c-like"/>
</dbReference>
<feature type="domain" description="3'-5' exoribonuclease Rv2179c-like" evidence="1">
    <location>
        <begin position="4"/>
        <end position="166"/>
    </location>
</feature>
<dbReference type="InterPro" id="IPR012337">
    <property type="entry name" value="RNaseH-like_sf"/>
</dbReference>
<accession>A0A2H0NEZ6</accession>
<name>A0A2H0NEZ6_9BACT</name>
<protein>
    <recommendedName>
        <fullName evidence="1">3'-5' exoribonuclease Rv2179c-like domain-containing protein</fullName>
    </recommendedName>
</protein>
<dbReference type="SUPFAM" id="SSF53098">
    <property type="entry name" value="Ribonuclease H-like"/>
    <property type="match status" value="1"/>
</dbReference>
<evidence type="ECO:0000313" key="3">
    <source>
        <dbReference type="Proteomes" id="UP000230564"/>
    </source>
</evidence>
<dbReference type="EMBL" id="PCWQ01000011">
    <property type="protein sequence ID" value="PIR06656.1"/>
    <property type="molecule type" value="Genomic_DNA"/>
</dbReference>
<gene>
    <name evidence="2" type="ORF">COV55_02780</name>
</gene>
<sequence length="176" mass="20573">MSFEHVMIDLETLGKTALAPVVEIGLVEFNLKGEIGAKYHALVEPNFKYSKPCFETIQWWMSQRDEVRAKVFQKDFRITYHKMLNDIQDFFVYRKESSIWCHATFDAPIIENLFKSYGHSNMPWKYNAVKDIRTLTFLAPEVKTKCKGMRHTAIDDCLTQIDYVCAMIKTINCNNN</sequence>
<evidence type="ECO:0000313" key="2">
    <source>
        <dbReference type="EMBL" id="PIR06656.1"/>
    </source>
</evidence>
<dbReference type="Pfam" id="PF16473">
    <property type="entry name" value="Rv2179c-like"/>
    <property type="match status" value="1"/>
</dbReference>
<dbReference type="GO" id="GO:0003676">
    <property type="term" value="F:nucleic acid binding"/>
    <property type="evidence" value="ECO:0007669"/>
    <property type="project" value="InterPro"/>
</dbReference>
<dbReference type="AlphaFoldDB" id="A0A2H0NEZ6"/>
<dbReference type="InterPro" id="IPR036397">
    <property type="entry name" value="RNaseH_sf"/>
</dbReference>
<organism evidence="2 3">
    <name type="scientific">Candidatus Komeilibacteria bacterium CG11_big_fil_rev_8_21_14_0_20_36_20</name>
    <dbReference type="NCBI Taxonomy" id="1974477"/>
    <lineage>
        <taxon>Bacteria</taxon>
        <taxon>Candidatus Komeiliibacteriota</taxon>
    </lineage>
</organism>
<comment type="caution">
    <text evidence="2">The sequence shown here is derived from an EMBL/GenBank/DDBJ whole genome shotgun (WGS) entry which is preliminary data.</text>
</comment>
<reference evidence="2 3" key="1">
    <citation type="submission" date="2017-09" db="EMBL/GenBank/DDBJ databases">
        <title>Depth-based differentiation of microbial function through sediment-hosted aquifers and enrichment of novel symbionts in the deep terrestrial subsurface.</title>
        <authorList>
            <person name="Probst A.J."/>
            <person name="Ladd B."/>
            <person name="Jarett J.K."/>
            <person name="Geller-Mcgrath D.E."/>
            <person name="Sieber C.M."/>
            <person name="Emerson J.B."/>
            <person name="Anantharaman K."/>
            <person name="Thomas B.C."/>
            <person name="Malmstrom R."/>
            <person name="Stieglmeier M."/>
            <person name="Klingl A."/>
            <person name="Woyke T."/>
            <person name="Ryan C.M."/>
            <person name="Banfield J.F."/>
        </authorList>
    </citation>
    <scope>NUCLEOTIDE SEQUENCE [LARGE SCALE GENOMIC DNA]</scope>
    <source>
        <strain evidence="2">CG11_big_fil_rev_8_21_14_0_20_36_20</strain>
    </source>
</reference>
<dbReference type="Proteomes" id="UP000230564">
    <property type="component" value="Unassembled WGS sequence"/>
</dbReference>
<proteinExistence type="predicted"/>